<sequence length="17" mass="2208">MWLLKHYSISDNYEYMD</sequence>
<name>A0A2P2NPV5_RHIMU</name>
<evidence type="ECO:0000313" key="1">
    <source>
        <dbReference type="EMBL" id="MBX44475.1"/>
    </source>
</evidence>
<dbReference type="AlphaFoldDB" id="A0A2P2NPV5"/>
<proteinExistence type="predicted"/>
<protein>
    <submittedName>
        <fullName evidence="1">Uncharacterized protein</fullName>
    </submittedName>
</protein>
<dbReference type="EMBL" id="GGEC01063991">
    <property type="protein sequence ID" value="MBX44475.1"/>
    <property type="molecule type" value="Transcribed_RNA"/>
</dbReference>
<accession>A0A2P2NPV5</accession>
<reference evidence="1" key="1">
    <citation type="submission" date="2018-02" db="EMBL/GenBank/DDBJ databases">
        <title>Rhizophora mucronata_Transcriptome.</title>
        <authorList>
            <person name="Meera S.P."/>
            <person name="Sreeshan A."/>
            <person name="Augustine A."/>
        </authorList>
    </citation>
    <scope>NUCLEOTIDE SEQUENCE</scope>
    <source>
        <tissue evidence="1">Leaf</tissue>
    </source>
</reference>
<organism evidence="1">
    <name type="scientific">Rhizophora mucronata</name>
    <name type="common">Asiatic mangrove</name>
    <dbReference type="NCBI Taxonomy" id="61149"/>
    <lineage>
        <taxon>Eukaryota</taxon>
        <taxon>Viridiplantae</taxon>
        <taxon>Streptophyta</taxon>
        <taxon>Embryophyta</taxon>
        <taxon>Tracheophyta</taxon>
        <taxon>Spermatophyta</taxon>
        <taxon>Magnoliopsida</taxon>
        <taxon>eudicotyledons</taxon>
        <taxon>Gunneridae</taxon>
        <taxon>Pentapetalae</taxon>
        <taxon>rosids</taxon>
        <taxon>fabids</taxon>
        <taxon>Malpighiales</taxon>
        <taxon>Rhizophoraceae</taxon>
        <taxon>Rhizophora</taxon>
    </lineage>
</organism>